<name>A0ABQ8AMP9_BRANA</name>
<keyword evidence="2 7" id="KW-0328">Glycosyltransferase</keyword>
<protein>
    <recommendedName>
        <fullName evidence="7">Fucosyltransferase</fullName>
        <ecNumber evidence="7">2.4.1.-</ecNumber>
    </recommendedName>
</protein>
<evidence type="ECO:0000256" key="7">
    <source>
        <dbReference type="RuleBase" id="RU367004"/>
    </source>
</evidence>
<comment type="caution">
    <text evidence="8">The sequence shown here is derived from an EMBL/GenBank/DDBJ whole genome shotgun (WGS) entry which is preliminary data.</text>
</comment>
<reference evidence="8 9" key="1">
    <citation type="submission" date="2021-05" db="EMBL/GenBank/DDBJ databases">
        <title>Genome Assembly of Synthetic Allotetraploid Brassica napus Reveals Homoeologous Exchanges between Subgenomes.</title>
        <authorList>
            <person name="Davis J.T."/>
        </authorList>
    </citation>
    <scope>NUCLEOTIDE SEQUENCE [LARGE SCALE GENOMIC DNA]</scope>
    <source>
        <strain evidence="9">cv. Da-Ae</strain>
        <tissue evidence="8">Seedling</tissue>
    </source>
</reference>
<dbReference type="InterPro" id="IPR004938">
    <property type="entry name" value="XG_FTase"/>
</dbReference>
<keyword evidence="5" id="KW-0325">Glycoprotein</keyword>
<evidence type="ECO:0000313" key="8">
    <source>
        <dbReference type="EMBL" id="KAH0893290.1"/>
    </source>
</evidence>
<evidence type="ECO:0000256" key="2">
    <source>
        <dbReference type="ARBA" id="ARBA00022676"/>
    </source>
</evidence>
<dbReference type="EMBL" id="JAGKQM010000013">
    <property type="protein sequence ID" value="KAH0893290.1"/>
    <property type="molecule type" value="Genomic_DNA"/>
</dbReference>
<comment type="function">
    <text evidence="7">May be involved in cell wall biosynthesis.</text>
</comment>
<sequence length="107" mass="12185">MFLTCSERFYQKDKFSKQARSIGEIKVYQPSGEMCQQIDEKIHDQKALTKITLSRVLGQRPDTLLLACKSWLLYQPRDAFAFDPPCIRSTSIVPCHLTSPSQGCDAE</sequence>
<evidence type="ECO:0000256" key="5">
    <source>
        <dbReference type="ARBA" id="ARBA00023180"/>
    </source>
</evidence>
<organism evidence="8 9">
    <name type="scientific">Brassica napus</name>
    <name type="common">Rape</name>
    <dbReference type="NCBI Taxonomy" id="3708"/>
    <lineage>
        <taxon>Eukaryota</taxon>
        <taxon>Viridiplantae</taxon>
        <taxon>Streptophyta</taxon>
        <taxon>Embryophyta</taxon>
        <taxon>Tracheophyta</taxon>
        <taxon>Spermatophyta</taxon>
        <taxon>Magnoliopsida</taxon>
        <taxon>eudicotyledons</taxon>
        <taxon>Gunneridae</taxon>
        <taxon>Pentapetalae</taxon>
        <taxon>rosids</taxon>
        <taxon>malvids</taxon>
        <taxon>Brassicales</taxon>
        <taxon>Brassicaceae</taxon>
        <taxon>Brassiceae</taxon>
        <taxon>Brassica</taxon>
    </lineage>
</organism>
<evidence type="ECO:0000256" key="1">
    <source>
        <dbReference type="ARBA" id="ARBA00010481"/>
    </source>
</evidence>
<evidence type="ECO:0000256" key="4">
    <source>
        <dbReference type="ARBA" id="ARBA00023034"/>
    </source>
</evidence>
<evidence type="ECO:0000256" key="6">
    <source>
        <dbReference type="ARBA" id="ARBA00023316"/>
    </source>
</evidence>
<gene>
    <name evidence="8" type="ORF">HID58_055719</name>
</gene>
<keyword evidence="6 7" id="KW-0961">Cell wall biogenesis/degradation</keyword>
<keyword evidence="9" id="KW-1185">Reference proteome</keyword>
<dbReference type="PANTHER" id="PTHR31889">
    <property type="entry name" value="FUCOSYLTRANSFERASE 2-RELATED"/>
    <property type="match status" value="1"/>
</dbReference>
<proteinExistence type="inferred from homology"/>
<dbReference type="EC" id="2.4.1.-" evidence="7"/>
<comment type="subcellular location">
    <subcellularLocation>
        <location evidence="7">Golgi apparatus</location>
        <location evidence="7">Golgi stack membrane</location>
        <topology evidence="7">Single-pass type II membrane protein</topology>
    </subcellularLocation>
</comment>
<accession>A0ABQ8AMP9</accession>
<keyword evidence="3 7" id="KW-0808">Transferase</keyword>
<evidence type="ECO:0000256" key="3">
    <source>
        <dbReference type="ARBA" id="ARBA00022679"/>
    </source>
</evidence>
<dbReference type="Proteomes" id="UP000824890">
    <property type="component" value="Unassembled WGS sequence"/>
</dbReference>
<evidence type="ECO:0000313" key="9">
    <source>
        <dbReference type="Proteomes" id="UP000824890"/>
    </source>
</evidence>
<comment type="similarity">
    <text evidence="1 7">Belongs to the glycosyltransferase 37 family.</text>
</comment>
<dbReference type="Pfam" id="PF03254">
    <property type="entry name" value="XG_FTase"/>
    <property type="match status" value="1"/>
</dbReference>
<keyword evidence="4 7" id="KW-0333">Golgi apparatus</keyword>
<dbReference type="PANTHER" id="PTHR31889:SF49">
    <property type="entry name" value="FUCOSYLTRANSFERASE 6"/>
    <property type="match status" value="1"/>
</dbReference>